<dbReference type="Pfam" id="PF00069">
    <property type="entry name" value="Pkinase"/>
    <property type="match status" value="1"/>
</dbReference>
<evidence type="ECO:0000313" key="6">
    <source>
        <dbReference type="EMBL" id="NWR92024.1"/>
    </source>
</evidence>
<keyword evidence="3" id="KW-0547">Nucleotide-binding</keyword>
<gene>
    <name evidence="6" type="primary">Pak3_1</name>
    <name evidence="6" type="ORF">FURFIG_R12004</name>
</gene>
<dbReference type="InterPro" id="IPR011009">
    <property type="entry name" value="Kinase-like_dom_sf"/>
</dbReference>
<dbReference type="Gene3D" id="1.10.510.10">
    <property type="entry name" value="Transferase(Phosphotransferase) domain 1"/>
    <property type="match status" value="1"/>
</dbReference>
<keyword evidence="6" id="KW-0808">Transferase</keyword>
<dbReference type="InterPro" id="IPR001245">
    <property type="entry name" value="Ser-Thr/Tyr_kinase_cat_dom"/>
</dbReference>
<comment type="caution">
    <text evidence="6">The sequence shown here is derived from an EMBL/GenBank/DDBJ whole genome shotgun (WGS) entry which is preliminary data.</text>
</comment>
<evidence type="ECO:0000256" key="1">
    <source>
        <dbReference type="ARBA" id="ARBA00008874"/>
    </source>
</evidence>
<dbReference type="EC" id="2.7.11.1" evidence="2"/>
<dbReference type="InterPro" id="IPR051931">
    <property type="entry name" value="PAK3-like"/>
</dbReference>
<dbReference type="Proteomes" id="UP000529852">
    <property type="component" value="Unassembled WGS sequence"/>
</dbReference>
<comment type="similarity">
    <text evidence="1">Belongs to the protein kinase superfamily. STE Ser/Thr protein kinase family. STE20 subfamily.</text>
</comment>
<keyword evidence="7" id="KW-1185">Reference proteome</keyword>
<evidence type="ECO:0000256" key="4">
    <source>
        <dbReference type="ARBA" id="ARBA00022840"/>
    </source>
</evidence>
<feature type="non-terminal residue" evidence="6">
    <location>
        <position position="1"/>
    </location>
</feature>
<dbReference type="EMBL" id="VYZD01000698">
    <property type="protein sequence ID" value="NWR92024.1"/>
    <property type="molecule type" value="Genomic_DNA"/>
</dbReference>
<keyword evidence="4" id="KW-0067">ATP-binding</keyword>
<evidence type="ECO:0000313" key="7">
    <source>
        <dbReference type="Proteomes" id="UP000529852"/>
    </source>
</evidence>
<dbReference type="InterPro" id="IPR000719">
    <property type="entry name" value="Prot_kinase_dom"/>
</dbReference>
<dbReference type="AlphaFoldDB" id="A0A7K5B914"/>
<keyword evidence="6" id="KW-0418">Kinase</keyword>
<dbReference type="PANTHER" id="PTHR45832:SF22">
    <property type="entry name" value="SERINE_THREONINE-PROTEIN KINASE SAMKA-RELATED"/>
    <property type="match status" value="1"/>
</dbReference>
<accession>A0A7K5B914</accession>
<evidence type="ECO:0000259" key="5">
    <source>
        <dbReference type="PROSITE" id="PS50011"/>
    </source>
</evidence>
<dbReference type="GO" id="GO:0005524">
    <property type="term" value="F:ATP binding"/>
    <property type="evidence" value="ECO:0007669"/>
    <property type="project" value="UniProtKB-KW"/>
</dbReference>
<reference evidence="6 7" key="1">
    <citation type="submission" date="2019-09" db="EMBL/GenBank/DDBJ databases">
        <title>Bird 10,000 Genomes (B10K) Project - Family phase.</title>
        <authorList>
            <person name="Zhang G."/>
        </authorList>
    </citation>
    <scope>NUCLEOTIDE SEQUENCE [LARGE SCALE GENOMIC DNA]</scope>
    <source>
        <strain evidence="6">B10K-DU-003-06</strain>
    </source>
</reference>
<sequence length="131" mass="14650">SYLVDEDLWLVMEYVDGGNLEDVVRETRMAEGELAAVSRECLQALDFLHSNQIIHRDVKSSNILLGMDGTVKLADFSFCAHLTTWQDQRSSMVGTSHWMAPEVVTRCAHGPKMDIWSLGIVAIEMVEGEPP</sequence>
<dbReference type="SUPFAM" id="SSF56112">
    <property type="entry name" value="Protein kinase-like (PK-like)"/>
    <property type="match status" value="1"/>
</dbReference>
<dbReference type="PROSITE" id="PS50011">
    <property type="entry name" value="PROTEIN_KINASE_DOM"/>
    <property type="match status" value="1"/>
</dbReference>
<dbReference type="PRINTS" id="PR00109">
    <property type="entry name" value="TYRKINASE"/>
</dbReference>
<protein>
    <recommendedName>
        <fullName evidence="2">non-specific serine/threonine protein kinase</fullName>
        <ecNumber evidence="2">2.7.11.1</ecNumber>
    </recommendedName>
</protein>
<dbReference type="SMART" id="SM00220">
    <property type="entry name" value="S_TKc"/>
    <property type="match status" value="1"/>
</dbReference>
<dbReference type="PANTHER" id="PTHR45832">
    <property type="entry name" value="SERINE/THREONINE-PROTEIN KINASE SAMKA-RELATED-RELATED"/>
    <property type="match status" value="1"/>
</dbReference>
<feature type="non-terminal residue" evidence="6">
    <location>
        <position position="131"/>
    </location>
</feature>
<name>A0A7K5B914_9FURN</name>
<evidence type="ECO:0000256" key="3">
    <source>
        <dbReference type="ARBA" id="ARBA00022741"/>
    </source>
</evidence>
<evidence type="ECO:0000256" key="2">
    <source>
        <dbReference type="ARBA" id="ARBA00012513"/>
    </source>
</evidence>
<organism evidence="6 7">
    <name type="scientific">Furnarius figulus</name>
    <dbReference type="NCBI Taxonomy" id="463165"/>
    <lineage>
        <taxon>Eukaryota</taxon>
        <taxon>Metazoa</taxon>
        <taxon>Chordata</taxon>
        <taxon>Craniata</taxon>
        <taxon>Vertebrata</taxon>
        <taxon>Euteleostomi</taxon>
        <taxon>Archelosauria</taxon>
        <taxon>Archosauria</taxon>
        <taxon>Dinosauria</taxon>
        <taxon>Saurischia</taxon>
        <taxon>Theropoda</taxon>
        <taxon>Coelurosauria</taxon>
        <taxon>Aves</taxon>
        <taxon>Neognathae</taxon>
        <taxon>Neoaves</taxon>
        <taxon>Telluraves</taxon>
        <taxon>Australaves</taxon>
        <taxon>Passeriformes</taxon>
        <taxon>Furnariidae</taxon>
        <taxon>Furnarius</taxon>
    </lineage>
</organism>
<dbReference type="InterPro" id="IPR008271">
    <property type="entry name" value="Ser/Thr_kinase_AS"/>
</dbReference>
<proteinExistence type="inferred from homology"/>
<feature type="domain" description="Protein kinase" evidence="5">
    <location>
        <begin position="1"/>
        <end position="131"/>
    </location>
</feature>
<dbReference type="PROSITE" id="PS00108">
    <property type="entry name" value="PROTEIN_KINASE_ST"/>
    <property type="match status" value="1"/>
</dbReference>
<dbReference type="GO" id="GO:0004674">
    <property type="term" value="F:protein serine/threonine kinase activity"/>
    <property type="evidence" value="ECO:0007669"/>
    <property type="project" value="UniProtKB-EC"/>
</dbReference>